<comment type="caution">
    <text evidence="3">The sequence shown here is derived from an EMBL/GenBank/DDBJ whole genome shotgun (WGS) entry which is preliminary data.</text>
</comment>
<evidence type="ECO:0000313" key="3">
    <source>
        <dbReference type="EMBL" id="OWQ93337.1"/>
    </source>
</evidence>
<dbReference type="Proteomes" id="UP000197468">
    <property type="component" value="Unassembled WGS sequence"/>
</dbReference>
<evidence type="ECO:0000256" key="1">
    <source>
        <dbReference type="SAM" id="MobiDB-lite"/>
    </source>
</evidence>
<dbReference type="OrthoDB" id="7849608at2"/>
<dbReference type="RefSeq" id="WP_088382484.1">
    <property type="nucleotide sequence ID" value="NZ_NIOF01000001.1"/>
</dbReference>
<accession>A0A246JL48</accession>
<evidence type="ECO:0000313" key="4">
    <source>
        <dbReference type="Proteomes" id="UP000197468"/>
    </source>
</evidence>
<dbReference type="InterPro" id="IPR002937">
    <property type="entry name" value="Amino_oxidase"/>
</dbReference>
<dbReference type="InterPro" id="IPR050464">
    <property type="entry name" value="Zeta_carotene_desat/Oxidored"/>
</dbReference>
<dbReference type="PANTHER" id="PTHR42923:SF47">
    <property type="entry name" value="BLR3003 PROTEIN"/>
    <property type="match status" value="1"/>
</dbReference>
<feature type="domain" description="Amine oxidase" evidence="2">
    <location>
        <begin position="13"/>
        <end position="421"/>
    </location>
</feature>
<dbReference type="SUPFAM" id="SSF51905">
    <property type="entry name" value="FAD/NAD(P)-binding domain"/>
    <property type="match status" value="1"/>
</dbReference>
<dbReference type="InterPro" id="IPR036188">
    <property type="entry name" value="FAD/NAD-bd_sf"/>
</dbReference>
<dbReference type="NCBIfam" id="TIGR03467">
    <property type="entry name" value="HpnE"/>
    <property type="match status" value="1"/>
</dbReference>
<dbReference type="EMBL" id="NIOF01000001">
    <property type="protein sequence ID" value="OWQ93337.1"/>
    <property type="molecule type" value="Genomic_DNA"/>
</dbReference>
<dbReference type="Gene3D" id="3.50.50.60">
    <property type="entry name" value="FAD/NAD(P)-binding domain"/>
    <property type="match status" value="2"/>
</dbReference>
<dbReference type="Pfam" id="PF01593">
    <property type="entry name" value="Amino_oxidase"/>
    <property type="match status" value="1"/>
</dbReference>
<dbReference type="GO" id="GO:0016491">
    <property type="term" value="F:oxidoreductase activity"/>
    <property type="evidence" value="ECO:0007669"/>
    <property type="project" value="InterPro"/>
</dbReference>
<organism evidence="3 4">
    <name type="scientific">Roseateles aquatilis</name>
    <dbReference type="NCBI Taxonomy" id="431061"/>
    <lineage>
        <taxon>Bacteria</taxon>
        <taxon>Pseudomonadati</taxon>
        <taxon>Pseudomonadota</taxon>
        <taxon>Betaproteobacteria</taxon>
        <taxon>Burkholderiales</taxon>
        <taxon>Sphaerotilaceae</taxon>
        <taxon>Roseateles</taxon>
    </lineage>
</organism>
<keyword evidence="4" id="KW-1185">Reference proteome</keyword>
<dbReference type="InterPro" id="IPR008143">
    <property type="entry name" value="Ala_DH/PNT_CS2"/>
</dbReference>
<proteinExistence type="predicted"/>
<dbReference type="Gene3D" id="3.90.660.10">
    <property type="match status" value="1"/>
</dbReference>
<dbReference type="PANTHER" id="PTHR42923">
    <property type="entry name" value="PROTOPORPHYRINOGEN OXIDASE"/>
    <property type="match status" value="1"/>
</dbReference>
<dbReference type="InterPro" id="IPR017830">
    <property type="entry name" value="SQase_HpnE"/>
</dbReference>
<dbReference type="AlphaFoldDB" id="A0A246JL48"/>
<gene>
    <name evidence="3" type="ORF">CDN99_02320</name>
</gene>
<feature type="region of interest" description="Disordered" evidence="1">
    <location>
        <begin position="419"/>
        <end position="442"/>
    </location>
</feature>
<protein>
    <submittedName>
        <fullName evidence="3">Phytoene dehydrogenase</fullName>
    </submittedName>
</protein>
<evidence type="ECO:0000259" key="2">
    <source>
        <dbReference type="Pfam" id="PF01593"/>
    </source>
</evidence>
<name>A0A246JL48_9BURK</name>
<reference evidence="3 4" key="1">
    <citation type="journal article" date="2008" name="Int. J. Syst. Evol. Microbiol.">
        <title>Description of Roseateles aquatilis sp. nov. and Roseateles terrae sp. nov., in the class Betaproteobacteria, and emended description of the genus Roseateles.</title>
        <authorList>
            <person name="Gomila M."/>
            <person name="Bowien B."/>
            <person name="Falsen E."/>
            <person name="Moore E.R."/>
            <person name="Lalucat J."/>
        </authorList>
    </citation>
    <scope>NUCLEOTIDE SEQUENCE [LARGE SCALE GENOMIC DNA]</scope>
    <source>
        <strain evidence="3 4">CCUG 48205</strain>
    </source>
</reference>
<dbReference type="PROSITE" id="PS00837">
    <property type="entry name" value="ALADH_PNT_2"/>
    <property type="match status" value="1"/>
</dbReference>
<sequence length="442" mass="46170">MSVRLAVVGGGWAGLAAAVEAVSLGAAVTLFEMAPTLGGRARSLPAGPTPGDHALDNGQHILIGAYADTLALMRRVGANPDELLLRMPLRLRYPDRETLRLPPGPPALAFLRGVLGCGAWAWGDRLRLLVASTGWTMRGFRCDPASTVADLCADLPRDVRDDLIDPLCVAALNTPAAQASAQVFLRVLKDALFTGPGSADLLLPRQGLSALLPDPARAWLLQHGATVRTGRVQQLAATGRGWAVDGEAFDLVVLASSLGEAARLTRDLAPAWSAVAGAFEFQPIVTIYLESVGSALPAPMVALRESATEPAQFAFDLGQLGQQPGLFSLVVSGAGPWIAQGLDATGEAARAQAMRRLAWATPPRIVRVLSEKRATFACTPNLARPQASIAPGLMAAGDYLAGPYPATLEGAVRSGLAAARSALQQSGRPAPHRGAVDGQKRR</sequence>